<feature type="domain" description="Mur ligase central" evidence="14">
    <location>
        <begin position="113"/>
        <end position="301"/>
    </location>
</feature>
<dbReference type="PANTHER" id="PTHR43024:SF1">
    <property type="entry name" value="UDP-N-ACETYLMURAMOYL-TRIPEPTIDE--D-ALANYL-D-ALANINE LIGASE"/>
    <property type="match status" value="1"/>
</dbReference>
<organism evidence="15 16">
    <name type="scientific">Cohnella zeiphila</name>
    <dbReference type="NCBI Taxonomy" id="2761120"/>
    <lineage>
        <taxon>Bacteria</taxon>
        <taxon>Bacillati</taxon>
        <taxon>Bacillota</taxon>
        <taxon>Bacilli</taxon>
        <taxon>Bacillales</taxon>
        <taxon>Paenibacillaceae</taxon>
        <taxon>Cohnella</taxon>
    </lineage>
</organism>
<evidence type="ECO:0000256" key="10">
    <source>
        <dbReference type="HAMAP-Rule" id="MF_02019"/>
    </source>
</evidence>
<proteinExistence type="inferred from homology"/>
<reference evidence="15 16" key="1">
    <citation type="submission" date="2020-08" db="EMBL/GenBank/DDBJ databases">
        <title>Cohnella phylogeny.</title>
        <authorList>
            <person name="Dunlap C."/>
        </authorList>
    </citation>
    <scope>NUCLEOTIDE SEQUENCE [LARGE SCALE GENOMIC DNA]</scope>
    <source>
        <strain evidence="15 16">CBP 2801</strain>
    </source>
</reference>
<dbReference type="SUPFAM" id="SSF53623">
    <property type="entry name" value="MurD-like peptide ligases, catalytic domain"/>
    <property type="match status" value="1"/>
</dbReference>
<dbReference type="InterPro" id="IPR000713">
    <property type="entry name" value="Mur_ligase_N"/>
</dbReference>
<comment type="subcellular location">
    <subcellularLocation>
        <location evidence="10 11">Cytoplasm</location>
    </subcellularLocation>
</comment>
<evidence type="ECO:0000259" key="13">
    <source>
        <dbReference type="Pfam" id="PF02875"/>
    </source>
</evidence>
<evidence type="ECO:0000256" key="5">
    <source>
        <dbReference type="ARBA" id="ARBA00022840"/>
    </source>
</evidence>
<dbReference type="GO" id="GO:0009252">
    <property type="term" value="P:peptidoglycan biosynthetic process"/>
    <property type="evidence" value="ECO:0007669"/>
    <property type="project" value="UniProtKB-UniRule"/>
</dbReference>
<dbReference type="Gene3D" id="3.40.1390.10">
    <property type="entry name" value="MurE/MurF, N-terminal domain"/>
    <property type="match status" value="1"/>
</dbReference>
<evidence type="ECO:0000259" key="12">
    <source>
        <dbReference type="Pfam" id="PF01225"/>
    </source>
</evidence>
<dbReference type="Pfam" id="PF02875">
    <property type="entry name" value="Mur_ligase_C"/>
    <property type="match status" value="1"/>
</dbReference>
<keyword evidence="1 10" id="KW-0963">Cytoplasm</keyword>
<dbReference type="NCBIfam" id="TIGR01143">
    <property type="entry name" value="murF"/>
    <property type="match status" value="1"/>
</dbReference>
<dbReference type="Pfam" id="PF01225">
    <property type="entry name" value="Mur_ligase"/>
    <property type="match status" value="1"/>
</dbReference>
<evidence type="ECO:0000256" key="3">
    <source>
        <dbReference type="ARBA" id="ARBA00022618"/>
    </source>
</evidence>
<protein>
    <recommendedName>
        <fullName evidence="10 11">UDP-N-acetylmuramoyl-tripeptide--D-alanyl-D-alanine ligase</fullName>
        <ecNumber evidence="10 11">6.3.2.10</ecNumber>
    </recommendedName>
    <alternativeName>
        <fullName evidence="10">D-alanyl-D-alanine-adding enzyme</fullName>
    </alternativeName>
</protein>
<keyword evidence="7 10" id="KW-0573">Peptidoglycan synthesis</keyword>
<dbReference type="InterPro" id="IPR035911">
    <property type="entry name" value="MurE/MurF_N"/>
</dbReference>
<name>A0A7X0VT84_9BACL</name>
<dbReference type="UniPathway" id="UPA00219"/>
<feature type="binding site" evidence="10">
    <location>
        <begin position="115"/>
        <end position="121"/>
    </location>
    <ligand>
        <name>ATP</name>
        <dbReference type="ChEBI" id="CHEBI:30616"/>
    </ligand>
</feature>
<evidence type="ECO:0000256" key="6">
    <source>
        <dbReference type="ARBA" id="ARBA00022960"/>
    </source>
</evidence>
<dbReference type="InterPro" id="IPR005863">
    <property type="entry name" value="UDP-N-AcMur_synth"/>
</dbReference>
<comment type="similarity">
    <text evidence="10">Belongs to the MurCDEF family. MurF subfamily.</text>
</comment>
<dbReference type="GO" id="GO:0051301">
    <property type="term" value="P:cell division"/>
    <property type="evidence" value="ECO:0007669"/>
    <property type="project" value="UniProtKB-KW"/>
</dbReference>
<evidence type="ECO:0000313" key="15">
    <source>
        <dbReference type="EMBL" id="MBB6729651.1"/>
    </source>
</evidence>
<dbReference type="GO" id="GO:0071555">
    <property type="term" value="P:cell wall organization"/>
    <property type="evidence" value="ECO:0007669"/>
    <property type="project" value="UniProtKB-KW"/>
</dbReference>
<keyword evidence="9 10" id="KW-0961">Cell wall biogenesis/degradation</keyword>
<evidence type="ECO:0000256" key="1">
    <source>
        <dbReference type="ARBA" id="ARBA00022490"/>
    </source>
</evidence>
<dbReference type="Gene3D" id="3.40.1190.10">
    <property type="entry name" value="Mur-like, catalytic domain"/>
    <property type="match status" value="1"/>
</dbReference>
<dbReference type="HAMAP" id="MF_02019">
    <property type="entry name" value="MurF"/>
    <property type="match status" value="1"/>
</dbReference>
<dbReference type="InterPro" id="IPR036565">
    <property type="entry name" value="Mur-like_cat_sf"/>
</dbReference>
<dbReference type="SUPFAM" id="SSF63418">
    <property type="entry name" value="MurE/MurF N-terminal domain"/>
    <property type="match status" value="1"/>
</dbReference>
<evidence type="ECO:0000256" key="8">
    <source>
        <dbReference type="ARBA" id="ARBA00023306"/>
    </source>
</evidence>
<keyword evidence="6 10" id="KW-0133">Cell shape</keyword>
<comment type="function">
    <text evidence="10 11">Involved in cell wall formation. Catalyzes the final step in the synthesis of UDP-N-acetylmuramoyl-pentapeptide, the precursor of murein.</text>
</comment>
<dbReference type="AlphaFoldDB" id="A0A7X0VT84"/>
<feature type="domain" description="Mur ligase N-terminal catalytic" evidence="12">
    <location>
        <begin position="30"/>
        <end position="102"/>
    </location>
</feature>
<dbReference type="GO" id="GO:0005524">
    <property type="term" value="F:ATP binding"/>
    <property type="evidence" value="ECO:0007669"/>
    <property type="project" value="UniProtKB-UniRule"/>
</dbReference>
<dbReference type="EMBL" id="JACJVO010000002">
    <property type="protein sequence ID" value="MBB6729651.1"/>
    <property type="molecule type" value="Genomic_DNA"/>
</dbReference>
<comment type="catalytic activity">
    <reaction evidence="10 11">
        <text>D-alanyl-D-alanine + UDP-N-acetyl-alpha-D-muramoyl-L-alanyl-gamma-D-glutamyl-meso-2,6-diaminopimelate + ATP = UDP-N-acetyl-alpha-D-muramoyl-L-alanyl-gamma-D-glutamyl-meso-2,6-diaminopimeloyl-D-alanyl-D-alanine + ADP + phosphate + H(+)</text>
        <dbReference type="Rhea" id="RHEA:28374"/>
        <dbReference type="ChEBI" id="CHEBI:15378"/>
        <dbReference type="ChEBI" id="CHEBI:30616"/>
        <dbReference type="ChEBI" id="CHEBI:43474"/>
        <dbReference type="ChEBI" id="CHEBI:57822"/>
        <dbReference type="ChEBI" id="CHEBI:61386"/>
        <dbReference type="ChEBI" id="CHEBI:83905"/>
        <dbReference type="ChEBI" id="CHEBI:456216"/>
        <dbReference type="EC" id="6.3.2.10"/>
    </reaction>
</comment>
<dbReference type="Proteomes" id="UP000564644">
    <property type="component" value="Unassembled WGS sequence"/>
</dbReference>
<dbReference type="GO" id="GO:0047480">
    <property type="term" value="F:UDP-N-acetylmuramoyl-tripeptide-D-alanyl-D-alanine ligase activity"/>
    <property type="evidence" value="ECO:0007669"/>
    <property type="project" value="UniProtKB-UniRule"/>
</dbReference>
<gene>
    <name evidence="10" type="primary">murF</name>
    <name evidence="15" type="ORF">H7C18_01920</name>
</gene>
<keyword evidence="5 10" id="KW-0067">ATP-binding</keyword>
<keyword evidence="4 10" id="KW-0547">Nucleotide-binding</keyword>
<dbReference type="InterPro" id="IPR036615">
    <property type="entry name" value="Mur_ligase_C_dom_sf"/>
</dbReference>
<evidence type="ECO:0000256" key="9">
    <source>
        <dbReference type="ARBA" id="ARBA00023316"/>
    </source>
</evidence>
<dbReference type="InterPro" id="IPR004101">
    <property type="entry name" value="Mur_ligase_C"/>
</dbReference>
<feature type="domain" description="Mur ligase C-terminal" evidence="13">
    <location>
        <begin position="324"/>
        <end position="451"/>
    </location>
</feature>
<keyword evidence="2 10" id="KW-0436">Ligase</keyword>
<evidence type="ECO:0000256" key="4">
    <source>
        <dbReference type="ARBA" id="ARBA00022741"/>
    </source>
</evidence>
<dbReference type="Pfam" id="PF08245">
    <property type="entry name" value="Mur_ligase_M"/>
    <property type="match status" value="1"/>
</dbReference>
<evidence type="ECO:0000313" key="16">
    <source>
        <dbReference type="Proteomes" id="UP000564644"/>
    </source>
</evidence>
<dbReference type="SUPFAM" id="SSF53244">
    <property type="entry name" value="MurD-like peptide ligases, peptide-binding domain"/>
    <property type="match status" value="1"/>
</dbReference>
<dbReference type="InterPro" id="IPR013221">
    <property type="entry name" value="Mur_ligase_cen"/>
</dbReference>
<sequence length="468" mass="49347">MIRTTLQQAAAWCGAVRLLTGAEAGETELAGVSTDTRTLAPGQLFVPLAGERFDGHDHLAAAEAAGAAASLWQADRAAPRTKLPLIVVDDTLAALQKLSAAYAEALGARVVGVTGSNGKTTTKDLIASVLGTAYRVAKTEGNFNNHIGLPLTILRASEDTEILVLEMGMSGRGEISLLTRIARPDAAVITNIGESHLLHLGSRRNIARAKLEIAEGLKDGGTLIYNGDEPLLAEELAAAPLPEGRNGLTFGERESCAVRLGDAWLTEEGCRFRTADDPEFVYELHVPGRHNATNALAAIAVGRLFGLPAERIAEGLRAAKLTGMRIERTAAWNGALVLNDAYNASPTSVRAAIELVGGLRRPGGRKYLVLGDMRELGPDEAAFHAEIGRSIGPDKADVLLAYGPLSAHTVREAAKALAPGCALHFEDKKALIADLLARLKPEDLVLVKASRGMKLEEAVFALQKGAVG</sequence>
<dbReference type="GO" id="GO:0005737">
    <property type="term" value="C:cytoplasm"/>
    <property type="evidence" value="ECO:0007669"/>
    <property type="project" value="UniProtKB-SubCell"/>
</dbReference>
<dbReference type="RefSeq" id="WP_185127321.1">
    <property type="nucleotide sequence ID" value="NZ_JACJVO010000002.1"/>
</dbReference>
<keyword evidence="8 10" id="KW-0131">Cell cycle</keyword>
<dbReference type="PANTHER" id="PTHR43024">
    <property type="entry name" value="UDP-N-ACETYLMURAMOYL-TRIPEPTIDE--D-ALANYL-D-ALANINE LIGASE"/>
    <property type="match status" value="1"/>
</dbReference>
<keyword evidence="16" id="KW-1185">Reference proteome</keyword>
<comment type="pathway">
    <text evidence="10 11">Cell wall biogenesis; peptidoglycan biosynthesis.</text>
</comment>
<keyword evidence="3 10" id="KW-0132">Cell division</keyword>
<dbReference type="Gene3D" id="3.90.190.20">
    <property type="entry name" value="Mur ligase, C-terminal domain"/>
    <property type="match status" value="1"/>
</dbReference>
<evidence type="ECO:0000256" key="2">
    <source>
        <dbReference type="ARBA" id="ARBA00022598"/>
    </source>
</evidence>
<evidence type="ECO:0000256" key="7">
    <source>
        <dbReference type="ARBA" id="ARBA00022984"/>
    </source>
</evidence>
<evidence type="ECO:0000256" key="11">
    <source>
        <dbReference type="RuleBase" id="RU004136"/>
    </source>
</evidence>
<dbReference type="EC" id="6.3.2.10" evidence="10 11"/>
<comment type="caution">
    <text evidence="15">The sequence shown here is derived from an EMBL/GenBank/DDBJ whole genome shotgun (WGS) entry which is preliminary data.</text>
</comment>
<dbReference type="GO" id="GO:0008360">
    <property type="term" value="P:regulation of cell shape"/>
    <property type="evidence" value="ECO:0007669"/>
    <property type="project" value="UniProtKB-KW"/>
</dbReference>
<dbReference type="InterPro" id="IPR051046">
    <property type="entry name" value="MurCDEF_CellWall_CoF430Synth"/>
</dbReference>
<accession>A0A7X0VT84</accession>
<evidence type="ECO:0000259" key="14">
    <source>
        <dbReference type="Pfam" id="PF08245"/>
    </source>
</evidence>